<evidence type="ECO:0000313" key="3">
    <source>
        <dbReference type="Proteomes" id="UP000005446"/>
    </source>
</evidence>
<comment type="caution">
    <text evidence="2">The sequence shown here is derived from an EMBL/GenBank/DDBJ whole genome shotgun (WGS) entry which is preliminary data.</text>
</comment>
<protein>
    <submittedName>
        <fullName evidence="2">Uncharacterized protein</fullName>
    </submittedName>
</protein>
<feature type="compositionally biased region" description="Basic and acidic residues" evidence="1">
    <location>
        <begin position="12"/>
        <end position="23"/>
    </location>
</feature>
<dbReference type="InParanoid" id="H0EER0"/>
<feature type="compositionally biased region" description="Gly residues" evidence="1">
    <location>
        <begin position="52"/>
        <end position="61"/>
    </location>
</feature>
<dbReference type="Proteomes" id="UP000005446">
    <property type="component" value="Unassembled WGS sequence"/>
</dbReference>
<dbReference type="EMBL" id="AGUE01000016">
    <property type="protein sequence ID" value="EHL02973.1"/>
    <property type="molecule type" value="Genomic_DNA"/>
</dbReference>
<proteinExistence type="predicted"/>
<feature type="region of interest" description="Disordered" evidence="1">
    <location>
        <begin position="1"/>
        <end position="83"/>
    </location>
</feature>
<dbReference type="AlphaFoldDB" id="H0EER0"/>
<feature type="compositionally biased region" description="Gly residues" evidence="1">
    <location>
        <begin position="70"/>
        <end position="83"/>
    </location>
</feature>
<sequence length="164" mass="16754">MLTSPSAPRLIHPKEQDRFRGDPDIVYAFGTIETEEPVEQGSAEGVRDPEDGAGGVGTEGDQGGEEGGGDEGGSKGGFGGFGVGEGEDARVVAGAGCEGWEEGGEPVVLGGGCVLWGLEGGGMYSISGCGSEYRVWISRLLGFEGLVGGWFGSEGFEGCSFETY</sequence>
<reference evidence="2 3" key="1">
    <citation type="journal article" date="2012" name="Eukaryot. Cell">
        <title>Genome sequence of the fungus Glarea lozoyensis: the first genome sequence of a species from the Helotiaceae family.</title>
        <authorList>
            <person name="Youssar L."/>
            <person name="Gruening B.A."/>
            <person name="Erxleben A."/>
            <person name="Guenther S."/>
            <person name="Huettel W."/>
        </authorList>
    </citation>
    <scope>NUCLEOTIDE SEQUENCE [LARGE SCALE GENOMIC DNA]</scope>
    <source>
        <strain evidence="3">ATCC 74030 / MF5533</strain>
    </source>
</reference>
<dbReference type="HOGENOM" id="CLU_1619197_0_0_1"/>
<organism evidence="2 3">
    <name type="scientific">Glarea lozoyensis (strain ATCC 74030 / MF5533)</name>
    <dbReference type="NCBI Taxonomy" id="1104152"/>
    <lineage>
        <taxon>Eukaryota</taxon>
        <taxon>Fungi</taxon>
        <taxon>Dikarya</taxon>
        <taxon>Ascomycota</taxon>
        <taxon>Pezizomycotina</taxon>
        <taxon>Leotiomycetes</taxon>
        <taxon>Helotiales</taxon>
        <taxon>Helotiaceae</taxon>
        <taxon>Glarea</taxon>
    </lineage>
</organism>
<evidence type="ECO:0000313" key="2">
    <source>
        <dbReference type="EMBL" id="EHL02973.1"/>
    </source>
</evidence>
<accession>H0EER0</accession>
<keyword evidence="3" id="KW-1185">Reference proteome</keyword>
<name>H0EER0_GLAL7</name>
<gene>
    <name evidence="2" type="ORF">M7I_0940</name>
</gene>
<evidence type="ECO:0000256" key="1">
    <source>
        <dbReference type="SAM" id="MobiDB-lite"/>
    </source>
</evidence>